<feature type="region of interest" description="Disordered" evidence="1">
    <location>
        <begin position="1"/>
        <end position="27"/>
    </location>
</feature>
<feature type="compositionally biased region" description="Gly residues" evidence="1">
    <location>
        <begin position="1"/>
        <end position="12"/>
    </location>
</feature>
<proteinExistence type="predicted"/>
<evidence type="ECO:0000313" key="2">
    <source>
        <dbReference type="EMBL" id="KAK4095024.1"/>
    </source>
</evidence>
<gene>
    <name evidence="2" type="ORF">Purlil1_720</name>
</gene>
<organism evidence="2 3">
    <name type="scientific">Purpureocillium lilacinum</name>
    <name type="common">Paecilomyces lilacinus</name>
    <dbReference type="NCBI Taxonomy" id="33203"/>
    <lineage>
        <taxon>Eukaryota</taxon>
        <taxon>Fungi</taxon>
        <taxon>Dikarya</taxon>
        <taxon>Ascomycota</taxon>
        <taxon>Pezizomycotina</taxon>
        <taxon>Sordariomycetes</taxon>
        <taxon>Hypocreomycetidae</taxon>
        <taxon>Hypocreales</taxon>
        <taxon>Ophiocordycipitaceae</taxon>
        <taxon>Purpureocillium</taxon>
    </lineage>
</organism>
<sequence length="449" mass="48018">MRGVLQLGGGGHDPADARDEVPLPAEDLTTGASRCEELLLPPHSGLALASTTPSQLSTPPRRNLLTPGQKQHLGEDGASPAHRTRTPRPRGFLSPDSTYIYVVPGTASSAMTRSSLLHCPPEPIPPPSLLPEGRGPAFWDQSIPAGVGHCRLVHRATYCLTVTFVYASPAAWLDRGERNTARPQDRGIAGMALRSASRRKPGPDDAARNRTRSSKYAALASSFGLMVDRAWVPDGMNPPWRRSFLGSRGAAAISSRPRCTLHGPVCAVLGPQRGQPTVSIPAGRNPTERAQTSGHRPAQAGLTTVSPYRGPTRLWVDLYDCVYCVHVPLHPLPRHLHASRARLRGDSLMATAHRQRARVCVSVAGHATPYRRDDAGNGDLLPPAPPRRPPRVVIGRVSRAERVSACLFRQYAAAAAAGSNTTSRKISVAAIQRGGAISIQQAAAAHFSH</sequence>
<dbReference type="EMBL" id="JAWRVI010000002">
    <property type="protein sequence ID" value="KAK4095024.1"/>
    <property type="molecule type" value="Genomic_DNA"/>
</dbReference>
<keyword evidence="3" id="KW-1185">Reference proteome</keyword>
<feature type="region of interest" description="Disordered" evidence="1">
    <location>
        <begin position="177"/>
        <end position="213"/>
    </location>
</feature>
<feature type="compositionally biased region" description="Polar residues" evidence="1">
    <location>
        <begin position="49"/>
        <end position="60"/>
    </location>
</feature>
<comment type="caution">
    <text evidence="2">The sequence shown here is derived from an EMBL/GenBank/DDBJ whole genome shotgun (WGS) entry which is preliminary data.</text>
</comment>
<protein>
    <submittedName>
        <fullName evidence="2">Uncharacterized protein</fullName>
    </submittedName>
</protein>
<dbReference type="Proteomes" id="UP001287286">
    <property type="component" value="Unassembled WGS sequence"/>
</dbReference>
<name>A0ABR0CF13_PURLI</name>
<evidence type="ECO:0000256" key="1">
    <source>
        <dbReference type="SAM" id="MobiDB-lite"/>
    </source>
</evidence>
<accession>A0ABR0CF13</accession>
<evidence type="ECO:0000313" key="3">
    <source>
        <dbReference type="Proteomes" id="UP001287286"/>
    </source>
</evidence>
<feature type="region of interest" description="Disordered" evidence="1">
    <location>
        <begin position="45"/>
        <end position="90"/>
    </location>
</feature>
<reference evidence="2 3" key="1">
    <citation type="journal article" date="2024" name="Microbiol. Resour. Announc.">
        <title>Genome annotations for the ascomycete fungi Trichoderma harzianum, Trichoderma aggressivum, and Purpureocillium lilacinum.</title>
        <authorList>
            <person name="Beijen E.P.W."/>
            <person name="Ohm R.A."/>
        </authorList>
    </citation>
    <scope>NUCLEOTIDE SEQUENCE [LARGE SCALE GENOMIC DNA]</scope>
    <source>
        <strain evidence="2 3">CBS 150709</strain>
    </source>
</reference>
<feature type="region of interest" description="Disordered" evidence="1">
    <location>
        <begin position="276"/>
        <end position="304"/>
    </location>
</feature>